<sequence length="69" mass="7554">MTAVVSEDVESTRSHSRRSLVGIIIVLGIMQNKGRAPGDTLLSRRPNAEAPWDRRMTATLQSCFVMPAA</sequence>
<reference evidence="1" key="1">
    <citation type="submission" date="2020-11" db="EMBL/GenBank/DDBJ databases">
        <authorList>
            <person name="Tran Van P."/>
        </authorList>
    </citation>
    <scope>NUCLEOTIDE SEQUENCE</scope>
</reference>
<evidence type="ECO:0000313" key="2">
    <source>
        <dbReference type="Proteomes" id="UP000678499"/>
    </source>
</evidence>
<protein>
    <submittedName>
        <fullName evidence="1">Uncharacterized protein</fullName>
    </submittedName>
</protein>
<organism evidence="1">
    <name type="scientific">Notodromas monacha</name>
    <dbReference type="NCBI Taxonomy" id="399045"/>
    <lineage>
        <taxon>Eukaryota</taxon>
        <taxon>Metazoa</taxon>
        <taxon>Ecdysozoa</taxon>
        <taxon>Arthropoda</taxon>
        <taxon>Crustacea</taxon>
        <taxon>Oligostraca</taxon>
        <taxon>Ostracoda</taxon>
        <taxon>Podocopa</taxon>
        <taxon>Podocopida</taxon>
        <taxon>Cypridocopina</taxon>
        <taxon>Cypridoidea</taxon>
        <taxon>Cyprididae</taxon>
        <taxon>Notodromas</taxon>
    </lineage>
</organism>
<feature type="non-terminal residue" evidence="1">
    <location>
        <position position="69"/>
    </location>
</feature>
<name>A0A7R9GH86_9CRUS</name>
<keyword evidence="2" id="KW-1185">Reference proteome</keyword>
<dbReference type="EMBL" id="OA884626">
    <property type="protein sequence ID" value="CAD7281059.1"/>
    <property type="molecule type" value="Genomic_DNA"/>
</dbReference>
<dbReference type="EMBL" id="CAJPEX010002589">
    <property type="protein sequence ID" value="CAG0921211.1"/>
    <property type="molecule type" value="Genomic_DNA"/>
</dbReference>
<gene>
    <name evidence="1" type="ORF">NMOB1V02_LOCUS8713</name>
</gene>
<accession>A0A7R9GH86</accession>
<dbReference type="Proteomes" id="UP000678499">
    <property type="component" value="Unassembled WGS sequence"/>
</dbReference>
<dbReference type="AlphaFoldDB" id="A0A7R9GH86"/>
<evidence type="ECO:0000313" key="1">
    <source>
        <dbReference type="EMBL" id="CAD7281059.1"/>
    </source>
</evidence>
<proteinExistence type="predicted"/>